<dbReference type="PANTHER" id="PTHR20992:SF9">
    <property type="entry name" value="AT15442P-RELATED"/>
    <property type="match status" value="1"/>
</dbReference>
<dbReference type="EMBL" id="PGCK01000003">
    <property type="protein sequence ID" value="MCD1294206.1"/>
    <property type="molecule type" value="Genomic_DNA"/>
</dbReference>
<feature type="transmembrane region" description="Helical" evidence="1">
    <location>
        <begin position="256"/>
        <end position="277"/>
    </location>
</feature>
<evidence type="ECO:0000313" key="3">
    <source>
        <dbReference type="Proteomes" id="UP001320159"/>
    </source>
</evidence>
<accession>A0AAP2W6K3</accession>
<dbReference type="Proteomes" id="UP001320159">
    <property type="component" value="Unassembled WGS sequence"/>
</dbReference>
<feature type="transmembrane region" description="Helical" evidence="1">
    <location>
        <begin position="90"/>
        <end position="112"/>
    </location>
</feature>
<reference evidence="2 3" key="1">
    <citation type="submission" date="2017-11" db="EMBL/GenBank/DDBJ databases">
        <title>Isolation and Characterization of Family Methanocellaceae Species from Potential Methane Hydrate Area Offshore Southwestern Taiwan.</title>
        <authorList>
            <person name="Zhang W.-L."/>
            <person name="Chen W.-C."/>
            <person name="Lai M.-C."/>
            <person name="Chen S.-C."/>
        </authorList>
    </citation>
    <scope>NUCLEOTIDE SEQUENCE [LARGE SCALE GENOMIC DNA]</scope>
    <source>
        <strain evidence="2 3">CWC-04</strain>
    </source>
</reference>
<sequence>MRLYTSSFKFSFSDLFLPVMNDKKHDVEEKVEREAEPIEVSEVGGDVELIEKLLKSEPRTDKLDAQLISLTIMSGIVALIGLFLNNAAIVIGAMVISPLLAPVYALSIYAVMGRYREALENLRVLIILIILIMVFSAIMTFVFSFFWSLQITPEILSRTKGHEILIMMAVILGMAVVIAHTRGFPDTIIGIGIAIALIPPAVVTGLSFVIYREGFLPALILTINNILGLIIGSFLALISLGVGPKWYFKKEESKKILIRILVLLVVILVILTILMNLL</sequence>
<dbReference type="AlphaFoldDB" id="A0AAP2W6K3"/>
<proteinExistence type="predicted"/>
<feature type="transmembrane region" description="Helical" evidence="1">
    <location>
        <begin position="124"/>
        <end position="149"/>
    </location>
</feature>
<feature type="transmembrane region" description="Helical" evidence="1">
    <location>
        <begin position="223"/>
        <end position="244"/>
    </location>
</feature>
<keyword evidence="1" id="KW-0472">Membrane</keyword>
<feature type="transmembrane region" description="Helical" evidence="1">
    <location>
        <begin position="188"/>
        <end position="211"/>
    </location>
</feature>
<keyword evidence="1" id="KW-1133">Transmembrane helix</keyword>
<evidence type="ECO:0000256" key="1">
    <source>
        <dbReference type="SAM" id="Phobius"/>
    </source>
</evidence>
<name>A0AAP2W6K3_9EURY</name>
<comment type="caution">
    <text evidence="2">The sequence shown here is derived from an EMBL/GenBank/DDBJ whole genome shotgun (WGS) entry which is preliminary data.</text>
</comment>
<feature type="transmembrane region" description="Helical" evidence="1">
    <location>
        <begin position="164"/>
        <end position="181"/>
    </location>
</feature>
<dbReference type="NCBIfam" id="TIGR00341">
    <property type="entry name" value="TIGR00341 family protein"/>
    <property type="match status" value="1"/>
</dbReference>
<gene>
    <name evidence="2" type="ORF">CUJ83_04250</name>
</gene>
<keyword evidence="1" id="KW-0812">Transmembrane</keyword>
<dbReference type="InterPro" id="IPR005240">
    <property type="entry name" value="DUF389"/>
</dbReference>
<organism evidence="2 3">
    <name type="scientific">Methanooceanicella nereidis</name>
    <dbReference type="NCBI Taxonomy" id="2052831"/>
    <lineage>
        <taxon>Archaea</taxon>
        <taxon>Methanobacteriati</taxon>
        <taxon>Methanobacteriota</taxon>
        <taxon>Stenosarchaea group</taxon>
        <taxon>Methanomicrobia</taxon>
        <taxon>Methanocellales</taxon>
        <taxon>Methanocellaceae</taxon>
        <taxon>Methanooceanicella</taxon>
    </lineage>
</organism>
<dbReference type="PANTHER" id="PTHR20992">
    <property type="entry name" value="AT15442P-RELATED"/>
    <property type="match status" value="1"/>
</dbReference>
<dbReference type="Pfam" id="PF04087">
    <property type="entry name" value="DUF389"/>
    <property type="match status" value="1"/>
</dbReference>
<evidence type="ECO:0000313" key="2">
    <source>
        <dbReference type="EMBL" id="MCD1294206.1"/>
    </source>
</evidence>
<keyword evidence="3" id="KW-1185">Reference proteome</keyword>
<feature type="transmembrane region" description="Helical" evidence="1">
    <location>
        <begin position="65"/>
        <end position="84"/>
    </location>
</feature>
<protein>
    <submittedName>
        <fullName evidence="2">TIGR00341 family protein</fullName>
    </submittedName>
</protein>